<evidence type="ECO:0000313" key="1">
    <source>
        <dbReference type="EMBL" id="GAJ03936.1"/>
    </source>
</evidence>
<proteinExistence type="predicted"/>
<accession>X1UVM4</accession>
<name>X1UVM4_9ZZZZ</name>
<feature type="non-terminal residue" evidence="1">
    <location>
        <position position="249"/>
    </location>
</feature>
<gene>
    <name evidence="1" type="ORF">S12H4_48372</name>
</gene>
<feature type="non-terminal residue" evidence="1">
    <location>
        <position position="1"/>
    </location>
</feature>
<comment type="caution">
    <text evidence="1">The sequence shown here is derived from an EMBL/GenBank/DDBJ whole genome shotgun (WGS) entry which is preliminary data.</text>
</comment>
<dbReference type="AlphaFoldDB" id="X1UVM4"/>
<sequence>SSGIILSMLANQMKEAENFMIENLGSKDNTLQKCSLIAFRWSLFHSPDQKMENYFGILKKITPVVSKDNMSLLIQCLLIAWKDNKEEFEPILESEIINRGQDAATTYIGLVQYRKEKSIIVLQRGVEILESKIQDSEYIDIGLADIFETDPDFVLERLKKRIQDGQVVRLMNNDLLRHIRKADINPILRLVESQIDEGYIPYLGEGILEDLFVPHDEPSLEKWANWCEKWVNDERKKSIILSSLGIILT</sequence>
<reference evidence="1" key="1">
    <citation type="journal article" date="2014" name="Front. Microbiol.">
        <title>High frequency of phylogenetically diverse reductive dehalogenase-homologous genes in deep subseafloor sedimentary metagenomes.</title>
        <authorList>
            <person name="Kawai M."/>
            <person name="Futagami T."/>
            <person name="Toyoda A."/>
            <person name="Takaki Y."/>
            <person name="Nishi S."/>
            <person name="Hori S."/>
            <person name="Arai W."/>
            <person name="Tsubouchi T."/>
            <person name="Morono Y."/>
            <person name="Uchiyama I."/>
            <person name="Ito T."/>
            <person name="Fujiyama A."/>
            <person name="Inagaki F."/>
            <person name="Takami H."/>
        </authorList>
    </citation>
    <scope>NUCLEOTIDE SEQUENCE</scope>
    <source>
        <strain evidence="1">Expedition CK06-06</strain>
    </source>
</reference>
<organism evidence="1">
    <name type="scientific">marine sediment metagenome</name>
    <dbReference type="NCBI Taxonomy" id="412755"/>
    <lineage>
        <taxon>unclassified sequences</taxon>
        <taxon>metagenomes</taxon>
        <taxon>ecological metagenomes</taxon>
    </lineage>
</organism>
<dbReference type="EMBL" id="BARW01030226">
    <property type="protein sequence ID" value="GAJ03936.1"/>
    <property type="molecule type" value="Genomic_DNA"/>
</dbReference>
<protein>
    <submittedName>
        <fullName evidence="1">Uncharacterized protein</fullName>
    </submittedName>
</protein>